<name>A0AAW2ZJQ5_9EUKA</name>
<accession>A0AAW2ZJQ5</accession>
<evidence type="ECO:0000313" key="3">
    <source>
        <dbReference type="Proteomes" id="UP001431209"/>
    </source>
</evidence>
<comment type="caution">
    <text evidence="2">The sequence shown here is derived from an EMBL/GenBank/DDBJ whole genome shotgun (WGS) entry which is preliminary data.</text>
</comment>
<dbReference type="EMBL" id="JAOPGA020000535">
    <property type="protein sequence ID" value="KAL0479322.1"/>
    <property type="molecule type" value="Genomic_DNA"/>
</dbReference>
<keyword evidence="2" id="KW-0472">Membrane</keyword>
<gene>
    <name evidence="2" type="ORF">AKO1_010665</name>
    <name evidence="1" type="ORF">AKO1_010756</name>
</gene>
<proteinExistence type="predicted"/>
<sequence>MNDKALMSKALAEVVKSSSTKMDDEYETFHKAVLARIQHNKERQERTITKEEASLDVPYTFEPCEKYLGNLTELVLKRVRSVFMFGVKLYGPIHILPVLIFKRKQLLQNPGQIIYNLLKNITRSSSFLVLYQTLFVLGLASSNKLFKIDHPFAFVASFLPGVSLLCEQSNRRTELMLYCIPRVYEVVTILGQQQRWWWNLDYQSLCLFCLTMGVLSYFYAKEPKSIKPSILSLMRQIVGVN</sequence>
<keyword evidence="2" id="KW-0812">Transmembrane</keyword>
<dbReference type="PANTHER" id="PTHR12459:SF15">
    <property type="entry name" value="TRANSMEMBRANE PROTEIN 135"/>
    <property type="match status" value="1"/>
</dbReference>
<dbReference type="PANTHER" id="PTHR12459">
    <property type="entry name" value="TRANSMEMBRANE PROTEIN 135-RELATED"/>
    <property type="match status" value="1"/>
</dbReference>
<keyword evidence="3" id="KW-1185">Reference proteome</keyword>
<protein>
    <submittedName>
        <fullName evidence="2">4 TM domain-containing transmembrane protein</fullName>
    </submittedName>
</protein>
<dbReference type="AlphaFoldDB" id="A0AAW2ZJQ5"/>
<dbReference type="Proteomes" id="UP001431209">
    <property type="component" value="Unassembled WGS sequence"/>
</dbReference>
<dbReference type="EMBL" id="JAOPGA020001554">
    <property type="protein sequence ID" value="KAL0489391.1"/>
    <property type="molecule type" value="Genomic_DNA"/>
</dbReference>
<reference evidence="2 3" key="1">
    <citation type="submission" date="2024-03" db="EMBL/GenBank/DDBJ databases">
        <title>The Acrasis kona genome and developmental transcriptomes reveal deep origins of eukaryotic multicellular pathways.</title>
        <authorList>
            <person name="Sheikh S."/>
            <person name="Fu C.-J."/>
            <person name="Brown M.W."/>
            <person name="Baldauf S.L."/>
        </authorList>
    </citation>
    <scope>NUCLEOTIDE SEQUENCE [LARGE SCALE GENOMIC DNA]</scope>
    <source>
        <strain evidence="2 3">ATCC MYA-3509</strain>
    </source>
</reference>
<dbReference type="InterPro" id="IPR026749">
    <property type="entry name" value="Tmem135"/>
</dbReference>
<evidence type="ECO:0000313" key="1">
    <source>
        <dbReference type="EMBL" id="KAL0479322.1"/>
    </source>
</evidence>
<evidence type="ECO:0000313" key="2">
    <source>
        <dbReference type="EMBL" id="KAL0489391.1"/>
    </source>
</evidence>
<organism evidence="2 3">
    <name type="scientific">Acrasis kona</name>
    <dbReference type="NCBI Taxonomy" id="1008807"/>
    <lineage>
        <taxon>Eukaryota</taxon>
        <taxon>Discoba</taxon>
        <taxon>Heterolobosea</taxon>
        <taxon>Tetramitia</taxon>
        <taxon>Eutetramitia</taxon>
        <taxon>Acrasidae</taxon>
        <taxon>Acrasis</taxon>
    </lineage>
</organism>